<feature type="domain" description="Tail specific protease" evidence="1">
    <location>
        <begin position="241"/>
        <end position="461"/>
    </location>
</feature>
<gene>
    <name evidence="2" type="ORF">SAMN05421818_10556</name>
</gene>
<dbReference type="GO" id="GO:0004175">
    <property type="term" value="F:endopeptidase activity"/>
    <property type="evidence" value="ECO:0007669"/>
    <property type="project" value="TreeGrafter"/>
</dbReference>
<dbReference type="Pfam" id="PF03572">
    <property type="entry name" value="Peptidase_S41"/>
    <property type="match status" value="1"/>
</dbReference>
<dbReference type="STRING" id="702745.SAMN05421818_10556"/>
<dbReference type="PANTHER" id="PTHR32060:SF30">
    <property type="entry name" value="CARBOXY-TERMINAL PROCESSING PROTEASE CTPA"/>
    <property type="match status" value="1"/>
</dbReference>
<dbReference type="GO" id="GO:0007165">
    <property type="term" value="P:signal transduction"/>
    <property type="evidence" value="ECO:0007669"/>
    <property type="project" value="TreeGrafter"/>
</dbReference>
<keyword evidence="3" id="KW-1185">Reference proteome</keyword>
<organism evidence="2 3">
    <name type="scientific">Myroides phaeus</name>
    <dbReference type="NCBI Taxonomy" id="702745"/>
    <lineage>
        <taxon>Bacteria</taxon>
        <taxon>Pseudomonadati</taxon>
        <taxon>Bacteroidota</taxon>
        <taxon>Flavobacteriia</taxon>
        <taxon>Flavobacteriales</taxon>
        <taxon>Flavobacteriaceae</taxon>
        <taxon>Myroides</taxon>
    </lineage>
</organism>
<dbReference type="GO" id="GO:0006508">
    <property type="term" value="P:proteolysis"/>
    <property type="evidence" value="ECO:0007669"/>
    <property type="project" value="InterPro"/>
</dbReference>
<evidence type="ECO:0000259" key="1">
    <source>
        <dbReference type="Pfam" id="PF03572"/>
    </source>
</evidence>
<evidence type="ECO:0000313" key="2">
    <source>
        <dbReference type="EMBL" id="SDH50001.1"/>
    </source>
</evidence>
<dbReference type="InterPro" id="IPR005151">
    <property type="entry name" value="Tail-specific_protease"/>
</dbReference>
<protein>
    <submittedName>
        <fullName evidence="2">Peptidase family S41</fullName>
    </submittedName>
</protein>
<dbReference type="RefSeq" id="WP_090406557.1">
    <property type="nucleotide sequence ID" value="NZ_FNDQ01000005.1"/>
</dbReference>
<name>A0A1G8CWX5_9FLAO</name>
<proteinExistence type="predicted"/>
<dbReference type="EMBL" id="FNDQ01000005">
    <property type="protein sequence ID" value="SDH50001.1"/>
    <property type="molecule type" value="Genomic_DNA"/>
</dbReference>
<evidence type="ECO:0000313" key="3">
    <source>
        <dbReference type="Proteomes" id="UP000243588"/>
    </source>
</evidence>
<dbReference type="GO" id="GO:0008236">
    <property type="term" value="F:serine-type peptidase activity"/>
    <property type="evidence" value="ECO:0007669"/>
    <property type="project" value="InterPro"/>
</dbReference>
<accession>A0A1G8CWX5</accession>
<sequence>MIKKGLLLVTLLVSQCFVFGQKKYSELTQEDYLEDFDILINIVKNQHPNPYRVISEKDFDKKVASIRKNLEEHPSYATFLLSNPIPYIHDAHSSLSTDTTIFEDFTKETHFFPLATLVFNSKVFVNQHNPYIPPGSIIKSVNGIEASKILSRINVSSDGEIKADDAKDFTFYISLMFPDAKEYVIAYQEGLESEEIKEVTINTVSYFRNFYNVQKSILPLDLITYSYGIYGREVNEDTYILTIKTFAFSEEFAYQKLSAFFEKLNQKGIKNLIIDIRSNGGGLLSNIPLFYSFISKDKVFKNSYRYATKVVDIKVRENLIDGSGRQYSDLDIKNMNNFMLQRYDKSEDDEYYYGNNRLDESYVENYPRDRNVFEGNTILLIDNNTVSAAAYFAALFKENKRGVVIGQETRTCSNFTTASWFINYKLPNTQTIVDLPRSEVFFNNSASKSGACRGVIPDYVVDETMFHAGLVEEKDPELTMALDLIKRQIGLNVAELSKKVTGKKQKK</sequence>
<dbReference type="InterPro" id="IPR029045">
    <property type="entry name" value="ClpP/crotonase-like_dom_sf"/>
</dbReference>
<dbReference type="SUPFAM" id="SSF52096">
    <property type="entry name" value="ClpP/crotonase"/>
    <property type="match status" value="1"/>
</dbReference>
<reference evidence="3" key="1">
    <citation type="submission" date="2016-10" db="EMBL/GenBank/DDBJ databases">
        <authorList>
            <person name="Varghese N."/>
            <person name="Submissions S."/>
        </authorList>
    </citation>
    <scope>NUCLEOTIDE SEQUENCE [LARGE SCALE GENOMIC DNA]</scope>
    <source>
        <strain evidence="3">DSM 23313</strain>
    </source>
</reference>
<dbReference type="Gene3D" id="3.90.226.10">
    <property type="entry name" value="2-enoyl-CoA Hydratase, Chain A, domain 1"/>
    <property type="match status" value="1"/>
</dbReference>
<dbReference type="Proteomes" id="UP000243588">
    <property type="component" value="Unassembled WGS sequence"/>
</dbReference>
<dbReference type="AlphaFoldDB" id="A0A1G8CWX5"/>
<dbReference type="GO" id="GO:0030288">
    <property type="term" value="C:outer membrane-bounded periplasmic space"/>
    <property type="evidence" value="ECO:0007669"/>
    <property type="project" value="TreeGrafter"/>
</dbReference>
<dbReference type="PANTHER" id="PTHR32060">
    <property type="entry name" value="TAIL-SPECIFIC PROTEASE"/>
    <property type="match status" value="1"/>
</dbReference>